<dbReference type="Proteomes" id="UP001372834">
    <property type="component" value="Unassembled WGS sequence"/>
</dbReference>
<keyword evidence="4 6" id="KW-0862">Zinc</keyword>
<reference evidence="8 9" key="1">
    <citation type="submission" date="2023-10" db="EMBL/GenBank/DDBJ databases">
        <title>Genomes of two closely related lineages of the louse Polyplax serrata with different host specificities.</title>
        <authorList>
            <person name="Martinu J."/>
            <person name="Tarabai H."/>
            <person name="Stefka J."/>
            <person name="Hypsa V."/>
        </authorList>
    </citation>
    <scope>NUCLEOTIDE SEQUENCE [LARGE SCALE GENOMIC DNA]</scope>
    <source>
        <strain evidence="8">HR10_N</strain>
    </source>
</reference>
<feature type="domain" description="C3H1-type" evidence="7">
    <location>
        <begin position="63"/>
        <end position="89"/>
    </location>
</feature>
<feature type="zinc finger region" description="C3H1-type" evidence="6">
    <location>
        <begin position="63"/>
        <end position="89"/>
    </location>
</feature>
<dbReference type="PROSITE" id="PS50103">
    <property type="entry name" value="ZF_C3H1"/>
    <property type="match status" value="1"/>
</dbReference>
<dbReference type="InterPro" id="IPR054429">
    <property type="entry name" value="Znf-CCCH_Muscleblind-like"/>
</dbReference>
<accession>A0AAN8P650</accession>
<evidence type="ECO:0000259" key="7">
    <source>
        <dbReference type="PROSITE" id="PS50103"/>
    </source>
</evidence>
<dbReference type="GO" id="GO:0005654">
    <property type="term" value="C:nucleoplasm"/>
    <property type="evidence" value="ECO:0007669"/>
    <property type="project" value="TreeGrafter"/>
</dbReference>
<dbReference type="GO" id="GO:0008270">
    <property type="term" value="F:zinc ion binding"/>
    <property type="evidence" value="ECO:0007669"/>
    <property type="project" value="UniProtKB-KW"/>
</dbReference>
<evidence type="ECO:0000256" key="3">
    <source>
        <dbReference type="ARBA" id="ARBA00022771"/>
    </source>
</evidence>
<keyword evidence="1 6" id="KW-0479">Metal-binding</keyword>
<evidence type="ECO:0000256" key="5">
    <source>
        <dbReference type="ARBA" id="ARBA00038226"/>
    </source>
</evidence>
<dbReference type="GO" id="GO:0043484">
    <property type="term" value="P:regulation of RNA splicing"/>
    <property type="evidence" value="ECO:0007669"/>
    <property type="project" value="TreeGrafter"/>
</dbReference>
<protein>
    <recommendedName>
        <fullName evidence="7">C3H1-type domain-containing protein</fullName>
    </recommendedName>
</protein>
<evidence type="ECO:0000256" key="4">
    <source>
        <dbReference type="ARBA" id="ARBA00022833"/>
    </source>
</evidence>
<sequence>MVCGLRHAAKTGLGNAPFVVYTDDQGQLLDTLPVCQDFSRSRTCPRPTCHLVHLDTDHVETIDGRVTVCRDAAKGSCFRPFCKFYHIPVALPPAGEIARHCRGS</sequence>
<comment type="similarity">
    <text evidence="5">Belongs to the muscleblind family.</text>
</comment>
<dbReference type="Gene3D" id="3.30.1370.210">
    <property type="match status" value="1"/>
</dbReference>
<proteinExistence type="inferred from homology"/>
<dbReference type="EMBL" id="JAWJWE010000038">
    <property type="protein sequence ID" value="KAK6622794.1"/>
    <property type="molecule type" value="Genomic_DNA"/>
</dbReference>
<evidence type="ECO:0000313" key="8">
    <source>
        <dbReference type="EMBL" id="KAK6622794.1"/>
    </source>
</evidence>
<dbReference type="PANTHER" id="PTHR12675:SF12">
    <property type="entry name" value="PROTEIN MUSCLEBLIND"/>
    <property type="match status" value="1"/>
</dbReference>
<dbReference type="Pfam" id="PF22628">
    <property type="entry name" value="zf-CCCH_10"/>
    <property type="match status" value="1"/>
</dbReference>
<keyword evidence="2" id="KW-0677">Repeat</keyword>
<evidence type="ECO:0000256" key="1">
    <source>
        <dbReference type="ARBA" id="ARBA00022723"/>
    </source>
</evidence>
<evidence type="ECO:0000313" key="9">
    <source>
        <dbReference type="Proteomes" id="UP001372834"/>
    </source>
</evidence>
<organism evidence="8 9">
    <name type="scientific">Polyplax serrata</name>
    <name type="common">Common mouse louse</name>
    <dbReference type="NCBI Taxonomy" id="468196"/>
    <lineage>
        <taxon>Eukaryota</taxon>
        <taxon>Metazoa</taxon>
        <taxon>Ecdysozoa</taxon>
        <taxon>Arthropoda</taxon>
        <taxon>Hexapoda</taxon>
        <taxon>Insecta</taxon>
        <taxon>Pterygota</taxon>
        <taxon>Neoptera</taxon>
        <taxon>Paraneoptera</taxon>
        <taxon>Psocodea</taxon>
        <taxon>Troctomorpha</taxon>
        <taxon>Phthiraptera</taxon>
        <taxon>Anoplura</taxon>
        <taxon>Polyplacidae</taxon>
        <taxon>Polyplax</taxon>
    </lineage>
</organism>
<dbReference type="InterPro" id="IPR000571">
    <property type="entry name" value="Znf_CCCH"/>
</dbReference>
<evidence type="ECO:0000256" key="6">
    <source>
        <dbReference type="PROSITE-ProRule" id="PRU00723"/>
    </source>
</evidence>
<comment type="caution">
    <text evidence="8">The sequence shown here is derived from an EMBL/GenBank/DDBJ whole genome shotgun (WGS) entry which is preliminary data.</text>
</comment>
<evidence type="ECO:0000256" key="2">
    <source>
        <dbReference type="ARBA" id="ARBA00022737"/>
    </source>
</evidence>
<dbReference type="PANTHER" id="PTHR12675">
    <property type="entry name" value="MUSCLEBLIND-LIKE PROTEIN"/>
    <property type="match status" value="1"/>
</dbReference>
<dbReference type="GO" id="GO:0003723">
    <property type="term" value="F:RNA binding"/>
    <property type="evidence" value="ECO:0007669"/>
    <property type="project" value="TreeGrafter"/>
</dbReference>
<keyword evidence="3 6" id="KW-0863">Zinc-finger</keyword>
<dbReference type="GO" id="GO:0005737">
    <property type="term" value="C:cytoplasm"/>
    <property type="evidence" value="ECO:0007669"/>
    <property type="project" value="TreeGrafter"/>
</dbReference>
<name>A0AAN8P650_POLSC</name>
<dbReference type="AlphaFoldDB" id="A0AAN8P650"/>
<gene>
    <name evidence="8" type="ORF">RUM43_008637</name>
</gene>